<proteinExistence type="predicted"/>
<dbReference type="Proteomes" id="UP000799118">
    <property type="component" value="Unassembled WGS sequence"/>
</dbReference>
<dbReference type="SUPFAM" id="SSF52058">
    <property type="entry name" value="L domain-like"/>
    <property type="match status" value="1"/>
</dbReference>
<dbReference type="Gene3D" id="3.80.10.10">
    <property type="entry name" value="Ribonuclease Inhibitor"/>
    <property type="match status" value="1"/>
</dbReference>
<dbReference type="AlphaFoldDB" id="A0A6A4HCR6"/>
<name>A0A6A4HCR6_9AGAR</name>
<gene>
    <name evidence="1" type="ORF">BT96DRAFT_1022151</name>
</gene>
<dbReference type="OrthoDB" id="3071086at2759"/>
<protein>
    <submittedName>
        <fullName evidence="1">Uncharacterized protein</fullName>
    </submittedName>
</protein>
<dbReference type="InterPro" id="IPR032675">
    <property type="entry name" value="LRR_dom_sf"/>
</dbReference>
<reference evidence="1" key="1">
    <citation type="journal article" date="2019" name="Environ. Microbiol.">
        <title>Fungal ecological strategies reflected in gene transcription - a case study of two litter decomposers.</title>
        <authorList>
            <person name="Barbi F."/>
            <person name="Kohler A."/>
            <person name="Barry K."/>
            <person name="Baskaran P."/>
            <person name="Daum C."/>
            <person name="Fauchery L."/>
            <person name="Ihrmark K."/>
            <person name="Kuo A."/>
            <person name="LaButti K."/>
            <person name="Lipzen A."/>
            <person name="Morin E."/>
            <person name="Grigoriev I.V."/>
            <person name="Henrissat B."/>
            <person name="Lindahl B."/>
            <person name="Martin F."/>
        </authorList>
    </citation>
    <scope>NUCLEOTIDE SEQUENCE</scope>
    <source>
        <strain evidence="1">JB14</strain>
    </source>
</reference>
<accession>A0A6A4HCR6</accession>
<sequence>MHCGGFRLQARQGTRVEFESLKTLAKFKLSYHFLVFNMSYLKVSDDGSLCHLRDTIRAFWIVERNPPIQQLPNELLLQIFEEVCTNPVGLDVGLGLSKEVDLDSIQSGSPPMDLGRVCARWENLTVSDPILWTNFRLVLPALTPIGSLLQRLFNRHLQHFRNVLHLHIDRSKELPLTVEVIMLGASDTDDANLEALLLFLQRSHRRLRRLRIRCTALKEWRVPYPEHYHLEFPVLEELELHRSHWPALDIFTKNAPQLQSLHSHVAFRSENVINNHGYCANLQSLEIYLWCGELNHIRALYPNITSLCLREYPRTKTDSWPMPSSREWATISSLTIYLCGSTSSMQILSFIMDSFILPNLTHLHIESFGTEQSYLPNREWPKESFTRFFQFSSCHLEALTLNRVPLLDTDLLTLLNSTPSLLQLDIDDRNIETSPITSFLIEDLRLLDIIPRLRILSMIVTTKLFDDSAFLDMIRWRWAASVQSPAQIMLPCLIEVNLTFPKRKGSRKVYRIYRGLEDLEGDGKVRVSWGNDRGHISNPTIEQRLSSSLYSQAYGLIFGAQVMLQLVFGAAIVNA</sequence>
<evidence type="ECO:0000313" key="1">
    <source>
        <dbReference type="EMBL" id="KAE9395084.1"/>
    </source>
</evidence>
<keyword evidence="2" id="KW-1185">Reference proteome</keyword>
<evidence type="ECO:0000313" key="2">
    <source>
        <dbReference type="Proteomes" id="UP000799118"/>
    </source>
</evidence>
<organism evidence="1 2">
    <name type="scientific">Gymnopus androsaceus JB14</name>
    <dbReference type="NCBI Taxonomy" id="1447944"/>
    <lineage>
        <taxon>Eukaryota</taxon>
        <taxon>Fungi</taxon>
        <taxon>Dikarya</taxon>
        <taxon>Basidiomycota</taxon>
        <taxon>Agaricomycotina</taxon>
        <taxon>Agaricomycetes</taxon>
        <taxon>Agaricomycetidae</taxon>
        <taxon>Agaricales</taxon>
        <taxon>Marasmiineae</taxon>
        <taxon>Omphalotaceae</taxon>
        <taxon>Gymnopus</taxon>
    </lineage>
</organism>
<dbReference type="EMBL" id="ML769538">
    <property type="protein sequence ID" value="KAE9395084.1"/>
    <property type="molecule type" value="Genomic_DNA"/>
</dbReference>